<dbReference type="InterPro" id="IPR051552">
    <property type="entry name" value="HptR"/>
</dbReference>
<feature type="domain" description="Response regulatory" evidence="10">
    <location>
        <begin position="3"/>
        <end position="120"/>
    </location>
</feature>
<dbReference type="PROSITE" id="PS50110">
    <property type="entry name" value="RESPONSE_REGULATORY"/>
    <property type="match status" value="1"/>
</dbReference>
<evidence type="ECO:0000256" key="3">
    <source>
        <dbReference type="ARBA" id="ARBA00022553"/>
    </source>
</evidence>
<evidence type="ECO:0000259" key="10">
    <source>
        <dbReference type="PROSITE" id="PS50110"/>
    </source>
</evidence>
<name>A0ABT8V8L8_9BACL</name>
<evidence type="ECO:0000256" key="8">
    <source>
        <dbReference type="PROSITE-ProRule" id="PRU00169"/>
    </source>
</evidence>
<evidence type="ECO:0000256" key="2">
    <source>
        <dbReference type="ARBA" id="ARBA00022490"/>
    </source>
</evidence>
<evidence type="ECO:0000256" key="4">
    <source>
        <dbReference type="ARBA" id="ARBA00023012"/>
    </source>
</evidence>
<dbReference type="PANTHER" id="PTHR42713:SF3">
    <property type="entry name" value="TRANSCRIPTIONAL REGULATORY PROTEIN HPTR"/>
    <property type="match status" value="1"/>
</dbReference>
<accession>A0ABT8V8L8</accession>
<comment type="caution">
    <text evidence="11">The sequence shown here is derived from an EMBL/GenBank/DDBJ whole genome shotgun (WGS) entry which is preliminary data.</text>
</comment>
<feature type="modified residue" description="4-aspartylphosphate" evidence="8">
    <location>
        <position position="55"/>
    </location>
</feature>
<dbReference type="Pfam" id="PF12833">
    <property type="entry name" value="HTH_18"/>
    <property type="match status" value="1"/>
</dbReference>
<dbReference type="Pfam" id="PF00072">
    <property type="entry name" value="Response_reg"/>
    <property type="match status" value="1"/>
</dbReference>
<dbReference type="PANTHER" id="PTHR42713">
    <property type="entry name" value="HISTIDINE KINASE-RELATED"/>
    <property type="match status" value="1"/>
</dbReference>
<dbReference type="InterPro" id="IPR011006">
    <property type="entry name" value="CheY-like_superfamily"/>
</dbReference>
<dbReference type="InterPro" id="IPR018062">
    <property type="entry name" value="HTH_AraC-typ_CS"/>
</dbReference>
<dbReference type="SMART" id="SM00448">
    <property type="entry name" value="REC"/>
    <property type="match status" value="1"/>
</dbReference>
<gene>
    <name evidence="11" type="ORF">Q3C12_08890</name>
</gene>
<dbReference type="InterPro" id="IPR009057">
    <property type="entry name" value="Homeodomain-like_sf"/>
</dbReference>
<protein>
    <submittedName>
        <fullName evidence="11">Response regulator</fullName>
    </submittedName>
</protein>
<evidence type="ECO:0000313" key="12">
    <source>
        <dbReference type="Proteomes" id="UP001168883"/>
    </source>
</evidence>
<evidence type="ECO:0000256" key="5">
    <source>
        <dbReference type="ARBA" id="ARBA00023015"/>
    </source>
</evidence>
<evidence type="ECO:0000256" key="7">
    <source>
        <dbReference type="ARBA" id="ARBA00023163"/>
    </source>
</evidence>
<proteinExistence type="predicted"/>
<keyword evidence="4" id="KW-0902">Two-component regulatory system</keyword>
<sequence length="513" mass="58273">MYKLVLIDDEPMIRQGLRKLIDWDAYGITICAEADNGMDGLRLCQELMPDGAIVDIRMPGMDGLGLIEAARSCGLATDFMILSGYSEFAYAQKATEFGVRCYLLKPIEQSELRSRVEGLCEAWKKRSKQQEQLQASRQAVAQHTLQKFMLDDLQDGAEMEQLTAHLQLPWSTYQVMLLDAERRELESGKLQRLIAQLQNRLGSQHRATVFPIRNYIGIVAESGAEELVNEELSAAEAQLGLQLVLSPGPEVHSFDKIPDSYQAAYERLRMKFLYERKGSMLVYSKRLTPEYKLDTPGFVLMNFADHASKAIIAHNRELLVKLLEETVHAMLQLGWYEKQIKASYAAMYTELIKLLSAADERVRSVVPAIHETVEALDSQTTLTAAVAFMERQLFALCEHWSKDKRNGGFAGILEYIATHYGSELNLELLAELFHYNSSYLGKLFKAQTGETFHSYLDRTRIEKAKQFLLDGYKVYEVAEMVGYASADYLHIKFKKVVGESPSTFRERWRGKPG</sequence>
<keyword evidence="7" id="KW-0804">Transcription</keyword>
<keyword evidence="12" id="KW-1185">Reference proteome</keyword>
<dbReference type="SUPFAM" id="SSF52172">
    <property type="entry name" value="CheY-like"/>
    <property type="match status" value="1"/>
</dbReference>
<dbReference type="InterPro" id="IPR018060">
    <property type="entry name" value="HTH_AraC"/>
</dbReference>
<dbReference type="Proteomes" id="UP001168883">
    <property type="component" value="Unassembled WGS sequence"/>
</dbReference>
<dbReference type="SUPFAM" id="SSF46689">
    <property type="entry name" value="Homeodomain-like"/>
    <property type="match status" value="2"/>
</dbReference>
<comment type="subcellular location">
    <subcellularLocation>
        <location evidence="1">Cytoplasm</location>
    </subcellularLocation>
</comment>
<dbReference type="Gene3D" id="1.10.10.60">
    <property type="entry name" value="Homeodomain-like"/>
    <property type="match status" value="2"/>
</dbReference>
<dbReference type="CDD" id="cd17536">
    <property type="entry name" value="REC_YesN-like"/>
    <property type="match status" value="1"/>
</dbReference>
<evidence type="ECO:0000313" key="11">
    <source>
        <dbReference type="EMBL" id="MDO3677118.1"/>
    </source>
</evidence>
<reference evidence="11" key="1">
    <citation type="submission" date="2023-07" db="EMBL/GenBank/DDBJ databases">
        <authorList>
            <person name="Aktuganov G."/>
            <person name="Boyko T."/>
            <person name="Delegan Y."/>
            <person name="Galimzianova N."/>
            <person name="Gilvanova E."/>
            <person name="Korobov V."/>
            <person name="Kuzmina L."/>
            <person name="Melentiev A."/>
            <person name="Milman P."/>
            <person name="Ryabova A."/>
            <person name="Stupak E."/>
            <person name="Yasakov T."/>
            <person name="Zharikova N."/>
            <person name="Zhurenko E."/>
        </authorList>
    </citation>
    <scope>NUCLEOTIDE SEQUENCE</scope>
    <source>
        <strain evidence="11">IB-739</strain>
    </source>
</reference>
<keyword evidence="6" id="KW-0238">DNA-binding</keyword>
<dbReference type="InterPro" id="IPR001789">
    <property type="entry name" value="Sig_transdc_resp-reg_receiver"/>
</dbReference>
<keyword evidence="2" id="KW-0963">Cytoplasm</keyword>
<organism evidence="11 12">
    <name type="scientific">Paenibacillus ehimensis</name>
    <dbReference type="NCBI Taxonomy" id="79264"/>
    <lineage>
        <taxon>Bacteria</taxon>
        <taxon>Bacillati</taxon>
        <taxon>Bacillota</taxon>
        <taxon>Bacilli</taxon>
        <taxon>Bacillales</taxon>
        <taxon>Paenibacillaceae</taxon>
        <taxon>Paenibacillus</taxon>
    </lineage>
</organism>
<dbReference type="PROSITE" id="PS01124">
    <property type="entry name" value="HTH_ARAC_FAMILY_2"/>
    <property type="match status" value="1"/>
</dbReference>
<dbReference type="PROSITE" id="PS00041">
    <property type="entry name" value="HTH_ARAC_FAMILY_1"/>
    <property type="match status" value="1"/>
</dbReference>
<evidence type="ECO:0000256" key="6">
    <source>
        <dbReference type="ARBA" id="ARBA00023125"/>
    </source>
</evidence>
<dbReference type="Gene3D" id="3.40.50.2300">
    <property type="match status" value="1"/>
</dbReference>
<dbReference type="RefSeq" id="WP_025846089.1">
    <property type="nucleotide sequence ID" value="NZ_JARLKN010000056.1"/>
</dbReference>
<dbReference type="SMART" id="SM00342">
    <property type="entry name" value="HTH_ARAC"/>
    <property type="match status" value="1"/>
</dbReference>
<dbReference type="EMBL" id="JAUMKJ010000009">
    <property type="protein sequence ID" value="MDO3677118.1"/>
    <property type="molecule type" value="Genomic_DNA"/>
</dbReference>
<evidence type="ECO:0000256" key="1">
    <source>
        <dbReference type="ARBA" id="ARBA00004496"/>
    </source>
</evidence>
<keyword evidence="5" id="KW-0805">Transcription regulation</keyword>
<feature type="domain" description="HTH araC/xylS-type" evidence="9">
    <location>
        <begin position="410"/>
        <end position="507"/>
    </location>
</feature>
<keyword evidence="3 8" id="KW-0597">Phosphoprotein</keyword>
<evidence type="ECO:0000259" key="9">
    <source>
        <dbReference type="PROSITE" id="PS01124"/>
    </source>
</evidence>